<dbReference type="Proteomes" id="UP000324222">
    <property type="component" value="Unassembled WGS sequence"/>
</dbReference>
<reference evidence="2 3" key="1">
    <citation type="submission" date="2019-05" db="EMBL/GenBank/DDBJ databases">
        <title>Another draft genome of Portunus trituberculatus and its Hox gene families provides insights of decapod evolution.</title>
        <authorList>
            <person name="Jeong J.-H."/>
            <person name="Song I."/>
            <person name="Kim S."/>
            <person name="Choi T."/>
            <person name="Kim D."/>
            <person name="Ryu S."/>
            <person name="Kim W."/>
        </authorList>
    </citation>
    <scope>NUCLEOTIDE SEQUENCE [LARGE SCALE GENOMIC DNA]</scope>
    <source>
        <tissue evidence="2">Muscle</tissue>
    </source>
</reference>
<feature type="region of interest" description="Disordered" evidence="1">
    <location>
        <begin position="64"/>
        <end position="83"/>
    </location>
</feature>
<gene>
    <name evidence="2" type="ORF">E2C01_058633</name>
</gene>
<sequence length="83" mass="9377">MFSSLCFGGVTFHLHPDLYPCIPFLYCIQPRANPHALRLDPPATPNHTRPGSPHRHIPLMALLGRRSHGQNPSTRRARDAKLF</sequence>
<name>A0A5B7H3Q3_PORTR</name>
<evidence type="ECO:0000313" key="3">
    <source>
        <dbReference type="Proteomes" id="UP000324222"/>
    </source>
</evidence>
<dbReference type="EMBL" id="VSRR010022204">
    <property type="protein sequence ID" value="MPC64516.1"/>
    <property type="molecule type" value="Genomic_DNA"/>
</dbReference>
<evidence type="ECO:0000313" key="2">
    <source>
        <dbReference type="EMBL" id="MPC64516.1"/>
    </source>
</evidence>
<evidence type="ECO:0000256" key="1">
    <source>
        <dbReference type="SAM" id="MobiDB-lite"/>
    </source>
</evidence>
<comment type="caution">
    <text evidence="2">The sequence shown here is derived from an EMBL/GenBank/DDBJ whole genome shotgun (WGS) entry which is preliminary data.</text>
</comment>
<protein>
    <submittedName>
        <fullName evidence="2">Uncharacterized protein</fullName>
    </submittedName>
</protein>
<accession>A0A5B7H3Q3</accession>
<organism evidence="2 3">
    <name type="scientific">Portunus trituberculatus</name>
    <name type="common">Swimming crab</name>
    <name type="synonym">Neptunus trituberculatus</name>
    <dbReference type="NCBI Taxonomy" id="210409"/>
    <lineage>
        <taxon>Eukaryota</taxon>
        <taxon>Metazoa</taxon>
        <taxon>Ecdysozoa</taxon>
        <taxon>Arthropoda</taxon>
        <taxon>Crustacea</taxon>
        <taxon>Multicrustacea</taxon>
        <taxon>Malacostraca</taxon>
        <taxon>Eumalacostraca</taxon>
        <taxon>Eucarida</taxon>
        <taxon>Decapoda</taxon>
        <taxon>Pleocyemata</taxon>
        <taxon>Brachyura</taxon>
        <taxon>Eubrachyura</taxon>
        <taxon>Portunoidea</taxon>
        <taxon>Portunidae</taxon>
        <taxon>Portuninae</taxon>
        <taxon>Portunus</taxon>
    </lineage>
</organism>
<keyword evidence="3" id="KW-1185">Reference proteome</keyword>
<dbReference type="AlphaFoldDB" id="A0A5B7H3Q3"/>
<proteinExistence type="predicted"/>